<dbReference type="PROSITE" id="PS50305">
    <property type="entry name" value="SIRTUIN"/>
    <property type="match status" value="1"/>
</dbReference>
<dbReference type="InterPro" id="IPR050134">
    <property type="entry name" value="NAD-dep_sirtuin_deacylases"/>
</dbReference>
<evidence type="ECO:0000256" key="5">
    <source>
        <dbReference type="ARBA" id="ARBA00023125"/>
    </source>
</evidence>
<dbReference type="InterPro" id="IPR041669">
    <property type="entry name" value="TetR_C_15"/>
</dbReference>
<dbReference type="HAMAP" id="MF_01967">
    <property type="entry name" value="Sirtuin_ClassII"/>
    <property type="match status" value="1"/>
</dbReference>
<proteinExistence type="inferred from homology"/>
<feature type="binding site" evidence="6">
    <location>
        <begin position="463"/>
        <end position="465"/>
    </location>
    <ligand>
        <name>NAD(+)</name>
        <dbReference type="ChEBI" id="CHEBI:57540"/>
    </ligand>
</feature>
<dbReference type="SUPFAM" id="SSF46689">
    <property type="entry name" value="Homeodomain-like"/>
    <property type="match status" value="1"/>
</dbReference>
<keyword evidence="3 6" id="KW-0862">Zinc</keyword>
<dbReference type="InterPro" id="IPR026590">
    <property type="entry name" value="Ssirtuin_cat_dom"/>
</dbReference>
<dbReference type="GO" id="GO:0003677">
    <property type="term" value="F:DNA binding"/>
    <property type="evidence" value="ECO:0007669"/>
    <property type="project" value="UniProtKB-UniRule"/>
</dbReference>
<feature type="domain" description="Deacetylase sirtuin-type" evidence="9">
    <location>
        <begin position="216"/>
        <end position="498"/>
    </location>
</feature>
<reference evidence="11" key="1">
    <citation type="submission" date="2020-07" db="EMBL/GenBank/DDBJ databases">
        <authorList>
            <person name="Pothier F. J."/>
        </authorList>
    </citation>
    <scope>NUCLEOTIDE SEQUENCE</scope>
    <source>
        <strain evidence="11">CFBP 2533</strain>
    </source>
</reference>
<dbReference type="Gene3D" id="1.10.357.10">
    <property type="entry name" value="Tetracycline Repressor, domain 2"/>
    <property type="match status" value="1"/>
</dbReference>
<dbReference type="AlphaFoldDB" id="A0A6V7BK84"/>
<feature type="binding site" evidence="6">
    <location>
        <position position="481"/>
    </location>
    <ligand>
        <name>NAD(+)</name>
        <dbReference type="ChEBI" id="CHEBI:57540"/>
    </ligand>
</feature>
<dbReference type="PANTHER" id="PTHR11085:SF10">
    <property type="entry name" value="NAD-DEPENDENT PROTEIN DEACYLASE SIRTUIN-5, MITOCHONDRIAL-RELATED"/>
    <property type="match status" value="1"/>
</dbReference>
<comment type="subcellular location">
    <subcellularLocation>
        <location evidence="6">Cytoplasm</location>
    </subcellularLocation>
</comment>
<comment type="similarity">
    <text evidence="6">Belongs to the sirtuin family. Class II subfamily.</text>
</comment>
<feature type="binding site" evidence="6 7">
    <location>
        <position position="346"/>
    </location>
    <ligand>
        <name>Zn(2+)</name>
        <dbReference type="ChEBI" id="CHEBI:29105"/>
    </ligand>
</feature>
<organism evidence="11">
    <name type="scientific">Xanthomonas hortorum pv. pelargonii</name>
    <dbReference type="NCBI Taxonomy" id="453602"/>
    <lineage>
        <taxon>Bacteria</taxon>
        <taxon>Pseudomonadati</taxon>
        <taxon>Pseudomonadota</taxon>
        <taxon>Gammaproteobacteria</taxon>
        <taxon>Lysobacterales</taxon>
        <taxon>Lysobacteraceae</taxon>
        <taxon>Xanthomonas</taxon>
    </lineage>
</organism>
<keyword evidence="6" id="KW-0963">Cytoplasm</keyword>
<keyword evidence="4 6" id="KW-0520">NAD</keyword>
<dbReference type="InterPro" id="IPR026587">
    <property type="entry name" value="Sirtuin_class_II"/>
</dbReference>
<protein>
    <recommendedName>
        <fullName evidence="6">NAD-dependent protein deacetylase</fullName>
        <ecNumber evidence="6">2.3.1.286</ecNumber>
    </recommendedName>
    <alternativeName>
        <fullName evidence="6">Regulatory protein SIR2 homolog</fullName>
    </alternativeName>
</protein>
<dbReference type="EMBL" id="LR828261">
    <property type="protein sequence ID" value="CAD0302683.1"/>
    <property type="molecule type" value="Genomic_DNA"/>
</dbReference>
<dbReference type="GO" id="GO:0017136">
    <property type="term" value="F:histone deacetylase activity, NAD-dependent"/>
    <property type="evidence" value="ECO:0007669"/>
    <property type="project" value="TreeGrafter"/>
</dbReference>
<dbReference type="PROSITE" id="PS50977">
    <property type="entry name" value="HTH_TETR_2"/>
    <property type="match status" value="1"/>
</dbReference>
<evidence type="ECO:0000256" key="1">
    <source>
        <dbReference type="ARBA" id="ARBA00022679"/>
    </source>
</evidence>
<name>A0A6V7BK84_9XANT</name>
<dbReference type="GO" id="GO:0008270">
    <property type="term" value="F:zinc ion binding"/>
    <property type="evidence" value="ECO:0007669"/>
    <property type="project" value="UniProtKB-UniRule"/>
</dbReference>
<comment type="caution">
    <text evidence="6">Lacks conserved residue(s) required for the propagation of feature annotation.</text>
</comment>
<feature type="DNA-binding region" description="H-T-H motif" evidence="8">
    <location>
        <begin position="49"/>
        <end position="68"/>
    </location>
</feature>
<dbReference type="EMBL" id="LR828261">
    <property type="protein sequence ID" value="CAD0302688.1"/>
    <property type="molecule type" value="Genomic_DNA"/>
</dbReference>
<comment type="function">
    <text evidence="6">NAD-dependent protein deacetylase which modulates the activities of several enzymes which are inactive in their acetylated form.</text>
</comment>
<gene>
    <name evidence="11" type="primary">SIRT4</name>
    <name evidence="6" type="synonym">cobB</name>
    <name evidence="11" type="ORF">CFBP2533_03920</name>
</gene>
<dbReference type="GO" id="GO:0070403">
    <property type="term" value="F:NAD+ binding"/>
    <property type="evidence" value="ECO:0007669"/>
    <property type="project" value="UniProtKB-UniRule"/>
</dbReference>
<keyword evidence="1 6" id="KW-0808">Transferase</keyword>
<feature type="binding site" evidence="6 7">
    <location>
        <position position="397"/>
    </location>
    <ligand>
        <name>Zn(2+)</name>
        <dbReference type="ChEBI" id="CHEBI:29105"/>
    </ligand>
</feature>
<dbReference type="Pfam" id="PF17918">
    <property type="entry name" value="TetR_C_15"/>
    <property type="match status" value="1"/>
</dbReference>
<accession>A0A6V7BK84</accession>
<feature type="binding site" evidence="6">
    <location>
        <begin position="320"/>
        <end position="323"/>
    </location>
    <ligand>
        <name>NAD(+)</name>
        <dbReference type="ChEBI" id="CHEBI:57540"/>
    </ligand>
</feature>
<evidence type="ECO:0000256" key="7">
    <source>
        <dbReference type="PROSITE-ProRule" id="PRU00236"/>
    </source>
</evidence>
<evidence type="ECO:0000256" key="4">
    <source>
        <dbReference type="ARBA" id="ARBA00023027"/>
    </source>
</evidence>
<dbReference type="InterPro" id="IPR003000">
    <property type="entry name" value="Sirtuin"/>
</dbReference>
<evidence type="ECO:0000256" key="2">
    <source>
        <dbReference type="ARBA" id="ARBA00022723"/>
    </source>
</evidence>
<evidence type="ECO:0000256" key="6">
    <source>
        <dbReference type="HAMAP-Rule" id="MF_01967"/>
    </source>
</evidence>
<dbReference type="Gene3D" id="3.30.1600.10">
    <property type="entry name" value="SIR2/SIRT2 'Small Domain"/>
    <property type="match status" value="1"/>
</dbReference>
<dbReference type="InterPro" id="IPR026591">
    <property type="entry name" value="Sirtuin_cat_small_dom_sf"/>
</dbReference>
<dbReference type="CDD" id="cd01409">
    <property type="entry name" value="SIRT4"/>
    <property type="match status" value="1"/>
</dbReference>
<dbReference type="InterPro" id="IPR001647">
    <property type="entry name" value="HTH_TetR"/>
</dbReference>
<dbReference type="NCBIfam" id="NF003738">
    <property type="entry name" value="PRK05333.1"/>
    <property type="match status" value="1"/>
</dbReference>
<dbReference type="Pfam" id="PF00440">
    <property type="entry name" value="TetR_N"/>
    <property type="match status" value="1"/>
</dbReference>
<evidence type="ECO:0000256" key="3">
    <source>
        <dbReference type="ARBA" id="ARBA00022833"/>
    </source>
</evidence>
<dbReference type="PANTHER" id="PTHR11085">
    <property type="entry name" value="NAD-DEPENDENT PROTEIN DEACYLASE SIRTUIN-5, MITOCHONDRIAL-RELATED"/>
    <property type="match status" value="1"/>
</dbReference>
<dbReference type="SUPFAM" id="SSF52467">
    <property type="entry name" value="DHS-like NAD/FAD-binding domain"/>
    <property type="match status" value="1"/>
</dbReference>
<comment type="catalytic activity">
    <reaction evidence="6">
        <text>N(6)-acetyl-L-lysyl-[protein] + NAD(+) + H2O = 2''-O-acetyl-ADP-D-ribose + nicotinamide + L-lysyl-[protein]</text>
        <dbReference type="Rhea" id="RHEA:43636"/>
        <dbReference type="Rhea" id="RHEA-COMP:9752"/>
        <dbReference type="Rhea" id="RHEA-COMP:10731"/>
        <dbReference type="ChEBI" id="CHEBI:15377"/>
        <dbReference type="ChEBI" id="CHEBI:17154"/>
        <dbReference type="ChEBI" id="CHEBI:29969"/>
        <dbReference type="ChEBI" id="CHEBI:57540"/>
        <dbReference type="ChEBI" id="CHEBI:61930"/>
        <dbReference type="ChEBI" id="CHEBI:83767"/>
        <dbReference type="EC" id="2.3.1.286"/>
    </reaction>
</comment>
<comment type="cofactor">
    <cofactor evidence="6">
        <name>Zn(2+)</name>
        <dbReference type="ChEBI" id="CHEBI:29105"/>
    </cofactor>
    <text evidence="6">Binds 1 zinc ion per subunit.</text>
</comment>
<feature type="domain" description="HTH tetR-type" evidence="10">
    <location>
        <begin position="26"/>
        <end position="86"/>
    </location>
</feature>
<evidence type="ECO:0000256" key="8">
    <source>
        <dbReference type="PROSITE-ProRule" id="PRU00335"/>
    </source>
</evidence>
<feature type="binding site" evidence="6 7">
    <location>
        <position position="400"/>
    </location>
    <ligand>
        <name>Zn(2+)</name>
        <dbReference type="ChEBI" id="CHEBI:29105"/>
    </ligand>
</feature>
<evidence type="ECO:0000259" key="9">
    <source>
        <dbReference type="PROSITE" id="PS50305"/>
    </source>
</evidence>
<sequence>MCTFAFVSTSLPLQKTRKSPQHARSRATVEVIRQASIQVLVADGLQGCTTTRVAERAGVSVGSVYQYYPNRQATLTALLDWHLQAAIHAVEQACAQHHGCTLAQQCEALVHAFVQAKLQHVDVSRALYAISELHGGAALGSQARKRSQQAFAAALATASDALRRLRGSGRDRHGGHHRAAEKPAGRWCASGACCTATGATGAVAAQLSHRHRSCTMTAALVQDSYVLQDFIERHRRLFVLTGAGCSTDSGIPDYRDLQGGWKRPQPVTFQAFMGELSTRQRYWARSLVGWPRFGLAQPNATHHALAALEARGQLELLLTQNVDRLHQAAGSQAVIDLHGRLDVVRCMGCERRMPRTEFQVLLEQANPGWAELKAAQAPDGDADLDDVAFDRFAVPPCPVCGGVLKPDVVFFGENVPRERVERAFAHLQVADAVLVVGSSLMVYSGFRFVQTAARNGLPIAALNFGRTRADELLSLKVEQSCAQALAFLHAPVDPQRTRGVNDVSARSA</sequence>
<keyword evidence="5 8" id="KW-0238">DNA-binding</keyword>
<dbReference type="Pfam" id="PF02146">
    <property type="entry name" value="SIR2"/>
    <property type="match status" value="1"/>
</dbReference>
<dbReference type="InterPro" id="IPR009057">
    <property type="entry name" value="Homeodomain-like_sf"/>
</dbReference>
<evidence type="ECO:0000313" key="11">
    <source>
        <dbReference type="EMBL" id="CAD0302683.1"/>
    </source>
</evidence>
<evidence type="ECO:0000259" key="10">
    <source>
        <dbReference type="PROSITE" id="PS50977"/>
    </source>
</evidence>
<feature type="active site" description="Proton acceptor" evidence="6 7">
    <location>
        <position position="338"/>
    </location>
</feature>
<feature type="binding site" evidence="6">
    <location>
        <begin position="437"/>
        <end position="439"/>
    </location>
    <ligand>
        <name>NAD(+)</name>
        <dbReference type="ChEBI" id="CHEBI:57540"/>
    </ligand>
</feature>
<feature type="binding site" evidence="6 7">
    <location>
        <position position="349"/>
    </location>
    <ligand>
        <name>Zn(2+)</name>
        <dbReference type="ChEBI" id="CHEBI:29105"/>
    </ligand>
</feature>
<keyword evidence="2 6" id="KW-0479">Metal-binding</keyword>
<dbReference type="GO" id="GO:0005737">
    <property type="term" value="C:cytoplasm"/>
    <property type="evidence" value="ECO:0007669"/>
    <property type="project" value="UniProtKB-SubCell"/>
</dbReference>
<dbReference type="EC" id="2.3.1.286" evidence="6"/>
<dbReference type="Gene3D" id="3.40.50.1220">
    <property type="entry name" value="TPP-binding domain"/>
    <property type="match status" value="1"/>
</dbReference>
<dbReference type="InterPro" id="IPR029035">
    <property type="entry name" value="DHS-like_NAD/FAD-binding_dom"/>
</dbReference>